<protein>
    <submittedName>
        <fullName evidence="1">Uncharacterized protein</fullName>
    </submittedName>
</protein>
<name>A0A0A9EC85_ARUDO</name>
<dbReference type="AlphaFoldDB" id="A0A0A9EC85"/>
<reference evidence="1" key="2">
    <citation type="journal article" date="2015" name="Data Brief">
        <title>Shoot transcriptome of the giant reed, Arundo donax.</title>
        <authorList>
            <person name="Barrero R.A."/>
            <person name="Guerrero F.D."/>
            <person name="Moolhuijzen P."/>
            <person name="Goolsby J.A."/>
            <person name="Tidwell J."/>
            <person name="Bellgard S.E."/>
            <person name="Bellgard M.I."/>
        </authorList>
    </citation>
    <scope>NUCLEOTIDE SEQUENCE</scope>
    <source>
        <tissue evidence="1">Shoot tissue taken approximately 20 cm above the soil surface</tissue>
    </source>
</reference>
<organism evidence="1">
    <name type="scientific">Arundo donax</name>
    <name type="common">Giant reed</name>
    <name type="synonym">Donax arundinaceus</name>
    <dbReference type="NCBI Taxonomy" id="35708"/>
    <lineage>
        <taxon>Eukaryota</taxon>
        <taxon>Viridiplantae</taxon>
        <taxon>Streptophyta</taxon>
        <taxon>Embryophyta</taxon>
        <taxon>Tracheophyta</taxon>
        <taxon>Spermatophyta</taxon>
        <taxon>Magnoliopsida</taxon>
        <taxon>Liliopsida</taxon>
        <taxon>Poales</taxon>
        <taxon>Poaceae</taxon>
        <taxon>PACMAD clade</taxon>
        <taxon>Arundinoideae</taxon>
        <taxon>Arundineae</taxon>
        <taxon>Arundo</taxon>
    </lineage>
</organism>
<evidence type="ECO:0000313" key="1">
    <source>
        <dbReference type="EMBL" id="JAD98369.1"/>
    </source>
</evidence>
<proteinExistence type="predicted"/>
<accession>A0A0A9EC85</accession>
<reference evidence="1" key="1">
    <citation type="submission" date="2014-09" db="EMBL/GenBank/DDBJ databases">
        <authorList>
            <person name="Magalhaes I.L.F."/>
            <person name="Oliveira U."/>
            <person name="Santos F.R."/>
            <person name="Vidigal T.H.D.A."/>
            <person name="Brescovit A.D."/>
            <person name="Santos A.J."/>
        </authorList>
    </citation>
    <scope>NUCLEOTIDE SEQUENCE</scope>
    <source>
        <tissue evidence="1">Shoot tissue taken approximately 20 cm above the soil surface</tissue>
    </source>
</reference>
<dbReference type="EMBL" id="GBRH01199526">
    <property type="protein sequence ID" value="JAD98369.1"/>
    <property type="molecule type" value="Transcribed_RNA"/>
</dbReference>
<sequence length="28" mass="3359">MVSTHARRTSLFKDYIDTREPLELQTHI</sequence>